<keyword evidence="3 6" id="KW-1133">Transmembrane helix</keyword>
<dbReference type="AlphaFoldDB" id="A0A0G1C389"/>
<feature type="transmembrane region" description="Helical" evidence="6">
    <location>
        <begin position="134"/>
        <end position="158"/>
    </location>
</feature>
<dbReference type="CDD" id="cd06530">
    <property type="entry name" value="S26_SPase_I"/>
    <property type="match status" value="1"/>
</dbReference>
<dbReference type="PRINTS" id="PR00728">
    <property type="entry name" value="SIGNALPTASE"/>
</dbReference>
<evidence type="ECO:0000256" key="5">
    <source>
        <dbReference type="NCBIfam" id="TIGR02228"/>
    </source>
</evidence>
<dbReference type="Gene3D" id="2.10.109.10">
    <property type="entry name" value="Umud Fragment, subunit A"/>
    <property type="match status" value="1"/>
</dbReference>
<feature type="transmembrane region" description="Helical" evidence="6">
    <location>
        <begin position="7"/>
        <end position="31"/>
    </location>
</feature>
<dbReference type="STRING" id="1618369.UV54_C0024G0008"/>
<gene>
    <name evidence="7" type="ORF">UV54_C0024G0008</name>
</gene>
<comment type="subcellular location">
    <subcellularLocation>
        <location evidence="1">Membrane</location>
    </subcellularLocation>
</comment>
<name>A0A0G1C389_9BACT</name>
<dbReference type="Proteomes" id="UP000034213">
    <property type="component" value="Unassembled WGS sequence"/>
</dbReference>
<evidence type="ECO:0000256" key="4">
    <source>
        <dbReference type="ARBA" id="ARBA00023136"/>
    </source>
</evidence>
<dbReference type="GO" id="GO:0016020">
    <property type="term" value="C:membrane"/>
    <property type="evidence" value="ECO:0007669"/>
    <property type="project" value="UniProtKB-SubCell"/>
</dbReference>
<dbReference type="SUPFAM" id="SSF51306">
    <property type="entry name" value="LexA/Signal peptidase"/>
    <property type="match status" value="1"/>
</dbReference>
<dbReference type="InterPro" id="IPR036286">
    <property type="entry name" value="LexA/Signal_pep-like_sf"/>
</dbReference>
<dbReference type="GO" id="GO:0004252">
    <property type="term" value="F:serine-type endopeptidase activity"/>
    <property type="evidence" value="ECO:0007669"/>
    <property type="project" value="UniProtKB-UniRule"/>
</dbReference>
<keyword evidence="4 6" id="KW-0472">Membrane</keyword>
<evidence type="ECO:0000313" key="8">
    <source>
        <dbReference type="Proteomes" id="UP000034213"/>
    </source>
</evidence>
<evidence type="ECO:0000256" key="2">
    <source>
        <dbReference type="ARBA" id="ARBA00022692"/>
    </source>
</evidence>
<organism evidence="7 8">
    <name type="scientific">Candidatus Beckwithbacteria bacterium GW2011_GWA2_43_10</name>
    <dbReference type="NCBI Taxonomy" id="1618369"/>
    <lineage>
        <taxon>Bacteria</taxon>
        <taxon>Candidatus Beckwithiibacteriota</taxon>
    </lineage>
</organism>
<dbReference type="InterPro" id="IPR001733">
    <property type="entry name" value="Peptidase_S26B"/>
</dbReference>
<evidence type="ECO:0000313" key="7">
    <source>
        <dbReference type="EMBL" id="KKS79924.1"/>
    </source>
</evidence>
<dbReference type="NCBIfam" id="TIGR02228">
    <property type="entry name" value="sigpep_I_arch"/>
    <property type="match status" value="1"/>
</dbReference>
<comment type="caution">
    <text evidence="7">The sequence shown here is derived from an EMBL/GenBank/DDBJ whole genome shotgun (WGS) entry which is preliminary data.</text>
</comment>
<dbReference type="GO" id="GO:0006465">
    <property type="term" value="P:signal peptide processing"/>
    <property type="evidence" value="ECO:0007669"/>
    <property type="project" value="UniProtKB-UniRule"/>
</dbReference>
<evidence type="ECO:0000256" key="6">
    <source>
        <dbReference type="SAM" id="Phobius"/>
    </source>
</evidence>
<sequence length="172" mass="19015">MQKLTKIISFIFSVFTWIAIPMLVILAIYSIGANVSLVNGYHSYLVQSGSMEPNIHIGDIVITHQQAVYHVNDAVTFNSPETERVVTHRIAEVKEGPTRQFITKGDANREEDEAQITASNIIGKVIFVIPKLGWLINFSQSITGLIILILIPAAGLIFDEILKAAAKREDAQ</sequence>
<accession>A0A0G1C389</accession>
<dbReference type="InterPro" id="IPR019533">
    <property type="entry name" value="Peptidase_S26"/>
</dbReference>
<proteinExistence type="predicted"/>
<evidence type="ECO:0000256" key="3">
    <source>
        <dbReference type="ARBA" id="ARBA00022989"/>
    </source>
</evidence>
<dbReference type="EMBL" id="LCEW01000024">
    <property type="protein sequence ID" value="KKS79924.1"/>
    <property type="molecule type" value="Genomic_DNA"/>
</dbReference>
<dbReference type="PANTHER" id="PTHR10806:SF6">
    <property type="entry name" value="SIGNAL PEPTIDASE COMPLEX CATALYTIC SUBUNIT SEC11"/>
    <property type="match status" value="1"/>
</dbReference>
<protein>
    <recommendedName>
        <fullName evidence="5">Signal peptidase I</fullName>
        <ecNumber evidence="5">3.4.21.89</ecNumber>
    </recommendedName>
</protein>
<keyword evidence="2 6" id="KW-0812">Transmembrane</keyword>
<evidence type="ECO:0000256" key="1">
    <source>
        <dbReference type="ARBA" id="ARBA00004370"/>
    </source>
</evidence>
<dbReference type="EC" id="3.4.21.89" evidence="5"/>
<dbReference type="GO" id="GO:0009003">
    <property type="term" value="F:signal peptidase activity"/>
    <property type="evidence" value="ECO:0007669"/>
    <property type="project" value="UniProtKB-EC"/>
</dbReference>
<reference evidence="7 8" key="1">
    <citation type="journal article" date="2015" name="Nature">
        <title>rRNA introns, odd ribosomes, and small enigmatic genomes across a large radiation of phyla.</title>
        <authorList>
            <person name="Brown C.T."/>
            <person name="Hug L.A."/>
            <person name="Thomas B.C."/>
            <person name="Sharon I."/>
            <person name="Castelle C.J."/>
            <person name="Singh A."/>
            <person name="Wilkins M.J."/>
            <person name="Williams K.H."/>
            <person name="Banfield J.F."/>
        </authorList>
    </citation>
    <scope>NUCLEOTIDE SEQUENCE [LARGE SCALE GENOMIC DNA]</scope>
</reference>
<dbReference type="PANTHER" id="PTHR10806">
    <property type="entry name" value="SIGNAL PEPTIDASE COMPLEX CATALYTIC SUBUNIT SEC11"/>
    <property type="match status" value="1"/>
</dbReference>